<evidence type="ECO:0000313" key="4">
    <source>
        <dbReference type="EMBL" id="KIJ91619.1"/>
    </source>
</evidence>
<dbReference type="OrthoDB" id="2140105at2759"/>
<feature type="transmembrane region" description="Helical" evidence="2">
    <location>
        <begin position="409"/>
        <end position="433"/>
    </location>
</feature>
<feature type="transmembrane region" description="Helical" evidence="2">
    <location>
        <begin position="311"/>
        <end position="336"/>
    </location>
</feature>
<feature type="transmembrane region" description="Helical" evidence="2">
    <location>
        <begin position="262"/>
        <end position="285"/>
    </location>
</feature>
<dbReference type="Pfam" id="PF12051">
    <property type="entry name" value="DUF3533"/>
    <property type="match status" value="1"/>
</dbReference>
<reference evidence="5" key="2">
    <citation type="submission" date="2015-01" db="EMBL/GenBank/DDBJ databases">
        <title>Evolutionary Origins and Diversification of the Mycorrhizal Mutualists.</title>
        <authorList>
            <consortium name="DOE Joint Genome Institute"/>
            <consortium name="Mycorrhizal Genomics Consortium"/>
            <person name="Kohler A."/>
            <person name="Kuo A."/>
            <person name="Nagy L.G."/>
            <person name="Floudas D."/>
            <person name="Copeland A."/>
            <person name="Barry K.W."/>
            <person name="Cichocki N."/>
            <person name="Veneault-Fourrey C."/>
            <person name="LaButti K."/>
            <person name="Lindquist E.A."/>
            <person name="Lipzen A."/>
            <person name="Lundell T."/>
            <person name="Morin E."/>
            <person name="Murat C."/>
            <person name="Riley R."/>
            <person name="Ohm R."/>
            <person name="Sun H."/>
            <person name="Tunlid A."/>
            <person name="Henrissat B."/>
            <person name="Grigoriev I.V."/>
            <person name="Hibbett D.S."/>
            <person name="Martin F."/>
        </authorList>
    </citation>
    <scope>NUCLEOTIDE SEQUENCE [LARGE SCALE GENOMIC DNA]</scope>
    <source>
        <strain evidence="5">LaAM-08-1</strain>
    </source>
</reference>
<dbReference type="EMBL" id="KN838985">
    <property type="protein sequence ID" value="KIJ91619.1"/>
    <property type="molecule type" value="Genomic_DNA"/>
</dbReference>
<evidence type="ECO:0000313" key="5">
    <source>
        <dbReference type="Proteomes" id="UP000054477"/>
    </source>
</evidence>
<gene>
    <name evidence="4" type="ORF">K443DRAFT_135467</name>
</gene>
<dbReference type="PANTHER" id="PTHR34814">
    <property type="entry name" value="NITROSOGUANIDINE RESISTANCE PROTEIN SNG1"/>
    <property type="match status" value="1"/>
</dbReference>
<feature type="compositionally biased region" description="Polar residues" evidence="1">
    <location>
        <begin position="25"/>
        <end position="34"/>
    </location>
</feature>
<dbReference type="InterPro" id="IPR022703">
    <property type="entry name" value="DUF3533"/>
</dbReference>
<accession>A0A0C9WHQ8</accession>
<organism evidence="4 5">
    <name type="scientific">Laccaria amethystina LaAM-08-1</name>
    <dbReference type="NCBI Taxonomy" id="1095629"/>
    <lineage>
        <taxon>Eukaryota</taxon>
        <taxon>Fungi</taxon>
        <taxon>Dikarya</taxon>
        <taxon>Basidiomycota</taxon>
        <taxon>Agaricomycotina</taxon>
        <taxon>Agaricomycetes</taxon>
        <taxon>Agaricomycetidae</taxon>
        <taxon>Agaricales</taxon>
        <taxon>Agaricineae</taxon>
        <taxon>Hydnangiaceae</taxon>
        <taxon>Laccaria</taxon>
    </lineage>
</organism>
<keyword evidence="2" id="KW-1133">Transmembrane helix</keyword>
<evidence type="ECO:0000259" key="3">
    <source>
        <dbReference type="Pfam" id="PF12051"/>
    </source>
</evidence>
<dbReference type="PANTHER" id="PTHR34814:SF1">
    <property type="entry name" value="NITROSOGUANIDINE RESISTANCE PROTEIN SNG1"/>
    <property type="match status" value="1"/>
</dbReference>
<keyword evidence="5" id="KW-1185">Reference proteome</keyword>
<evidence type="ECO:0000256" key="2">
    <source>
        <dbReference type="SAM" id="Phobius"/>
    </source>
</evidence>
<protein>
    <recommendedName>
        <fullName evidence="3">DUF3533 domain-containing protein</fullName>
    </recommendedName>
</protein>
<sequence length="453" mass="50255">MSLSTSKTLPVSDLRPNVKKDESEGTPSASSSAQPHLAPEKPFNKTFFQRNDPKMARARITYIKGYVGGTALVIVTIFAVFSIYWGALWRIPCRPLDTWIVDFDGGNVGLAVVQTLSTMSSNDIQWATIPASQFPEGIDQLAHEIVDEAAWAAVAINIGSSRALEASLLNPNASYDSSSVMILLADEGRNENAYRNLIRPTAQTQLDATSTIFAAQLAKQIANLSTLPQLMAMSPQTVVKPISYTIKNLVPFSQPVATAATFVGLIYVLILSFFIVVNFDVLILIRKMIGWGAREVSGLEKTLTYRSIVTLRLISCFIDYFFVALFYSLLNIAFKLDVFRNGLALESVITILKPRFIPFFMILWVIANVAVCVYPIDTLPRVYRYGYAAPFYNVSRSIRTIAFGTKNNLALNFGVLIAWVAISCVTLPIFQWYSRRKQIAEAEQASKPREVQA</sequence>
<dbReference type="Proteomes" id="UP000054477">
    <property type="component" value="Unassembled WGS sequence"/>
</dbReference>
<dbReference type="InterPro" id="IPR053001">
    <property type="entry name" value="MNNG_permease-like"/>
</dbReference>
<keyword evidence="2" id="KW-0812">Transmembrane</keyword>
<dbReference type="GO" id="GO:0016020">
    <property type="term" value="C:membrane"/>
    <property type="evidence" value="ECO:0007669"/>
    <property type="project" value="TreeGrafter"/>
</dbReference>
<feature type="domain" description="DUF3533" evidence="3">
    <location>
        <begin position="72"/>
        <end position="424"/>
    </location>
</feature>
<feature type="transmembrane region" description="Helical" evidence="2">
    <location>
        <begin position="356"/>
        <end position="376"/>
    </location>
</feature>
<evidence type="ECO:0000256" key="1">
    <source>
        <dbReference type="SAM" id="MobiDB-lite"/>
    </source>
</evidence>
<proteinExistence type="predicted"/>
<dbReference type="AlphaFoldDB" id="A0A0C9WHQ8"/>
<dbReference type="STRING" id="1095629.A0A0C9WHQ8"/>
<dbReference type="HOGENOM" id="CLU_020178_2_1_1"/>
<name>A0A0C9WHQ8_9AGAR</name>
<feature type="transmembrane region" description="Helical" evidence="2">
    <location>
        <begin position="65"/>
        <end position="87"/>
    </location>
</feature>
<keyword evidence="2" id="KW-0472">Membrane</keyword>
<reference evidence="4 5" key="1">
    <citation type="submission" date="2014-04" db="EMBL/GenBank/DDBJ databases">
        <authorList>
            <consortium name="DOE Joint Genome Institute"/>
            <person name="Kuo A."/>
            <person name="Kohler A."/>
            <person name="Nagy L.G."/>
            <person name="Floudas D."/>
            <person name="Copeland A."/>
            <person name="Barry K.W."/>
            <person name="Cichocki N."/>
            <person name="Veneault-Fourrey C."/>
            <person name="LaButti K."/>
            <person name="Lindquist E.A."/>
            <person name="Lipzen A."/>
            <person name="Lundell T."/>
            <person name="Morin E."/>
            <person name="Murat C."/>
            <person name="Sun H."/>
            <person name="Tunlid A."/>
            <person name="Henrissat B."/>
            <person name="Grigoriev I.V."/>
            <person name="Hibbett D.S."/>
            <person name="Martin F."/>
            <person name="Nordberg H.P."/>
            <person name="Cantor M.N."/>
            <person name="Hua S.X."/>
        </authorList>
    </citation>
    <scope>NUCLEOTIDE SEQUENCE [LARGE SCALE GENOMIC DNA]</scope>
    <source>
        <strain evidence="4 5">LaAM-08-1</strain>
    </source>
</reference>
<feature type="region of interest" description="Disordered" evidence="1">
    <location>
        <begin position="1"/>
        <end position="47"/>
    </location>
</feature>